<feature type="region of interest" description="Disordered" evidence="1">
    <location>
        <begin position="56"/>
        <end position="77"/>
    </location>
</feature>
<dbReference type="GO" id="GO:0005740">
    <property type="term" value="C:mitochondrial envelope"/>
    <property type="evidence" value="ECO:0007669"/>
    <property type="project" value="TreeGrafter"/>
</dbReference>
<feature type="compositionally biased region" description="Basic and acidic residues" evidence="1">
    <location>
        <begin position="988"/>
        <end position="1002"/>
    </location>
</feature>
<evidence type="ECO:0000256" key="1">
    <source>
        <dbReference type="SAM" id="MobiDB-lite"/>
    </source>
</evidence>
<keyword evidence="3" id="KW-1185">Reference proteome</keyword>
<sequence>MHRARNVAVGISHRLSRRLILVQARCTFSDAAASEPAHGSEAAVAELETALVHTPDAPVDNHTSEASQSCSTSTRELKPPSIFRTLNAPSIFRTLNAIHSKPRFNSRPRRVHKEDQPKTPDPEFMKFVSAQASASVNSVEEFTANHDGIPNLEQRLRGSLDERQQELRHIRGENSISRVLSVANAPHLEPDKPVSPRKLPFYKRHIEGTLSPGDGNLLEDIPHPLGGGQARIPCLSHGLDRVLTNPGVHWLREPRTRSFNFPDTLKDVPKVEDFAFERVGSFITSSRDNILWAAAKQSECIFTGSTSSLTGMLSLIYLLLSNEKQVDTSILSAPFQKMPKTFTPGQRMPVSVSLKYRDGVYSTDSDKSHLPETETILSQLGIVLEKFFTVPYQDFKNMLSKRSPVPLSSDIRPREAYRYAKYGKFVMRSQLDCHHPSIPGTGVFDIKSRAASPIRYDLENYKDNLGYNIRTTQGLWESFEREYYDLIRSAFLKYSFQARIGNMDGIFVAYHNTERLFGFQYIPLEEMDQRLYGHTAGMRVFNRCISLLEVIFNEIVLYFPKQSVNCTWETRNFGGYMHIWVEPQEWNQNSEKPLVQLDINITNVLNGEKVSGQIAAGSVEGQWDVQYKITKSMLPQEEIRARRQAAFDRQLLIYKYGLGPDEKAPFKSSEKLDTNAAKLAEWLEKKKDQSGVGDALRLAKKGSKATKRSIWQMLVKAQEVVPTKKSDMEQPGTITKPSNVKRKAAWTLAEHDKAAQIEDGQLSAVDSGDSGASKPATEGEHELERSATQMDAAGSMSEAPVFDDTNDEEDIAVDVAAEEAEEVSGEDDSSQELDHMTLELIAVLQDRALAELPESLRSKGGHHESASREAASDYLGDDAQPTRFVATGDLIEDDVLLDNGAHSELPGEVTEKLAYGVSDEISVSPDASDESTDIDLPAPTHTTDLAATSSREADSLDFENEESVESLDVVLAEEISSTSAGGSSTDDSADHESKTDASRDPSLDVLDSQSQDNGDHPQR</sequence>
<dbReference type="EMBL" id="KB468053">
    <property type="protein sequence ID" value="PCH40072.1"/>
    <property type="molecule type" value="Genomic_DNA"/>
</dbReference>
<dbReference type="Pfam" id="PF08634">
    <property type="entry name" value="Pet127"/>
    <property type="match status" value="1"/>
</dbReference>
<feature type="region of interest" description="Disordered" evidence="1">
    <location>
        <begin position="916"/>
        <end position="1019"/>
    </location>
</feature>
<dbReference type="PANTHER" id="PTHR31014">
    <property type="entry name" value="MITOCHONDRIAL TRANSLATION SYSTEM COMPONENT PET127-RELATED"/>
    <property type="match status" value="1"/>
</dbReference>
<dbReference type="STRING" id="742152.A0A2H3JCU3"/>
<feature type="compositionally biased region" description="Basic and acidic residues" evidence="1">
    <location>
        <begin position="855"/>
        <end position="871"/>
    </location>
</feature>
<gene>
    <name evidence="2" type="ORF">WOLCODRAFT_142900</name>
</gene>
<name>A0A2H3JCU3_WOLCO</name>
<feature type="region of interest" description="Disordered" evidence="1">
    <location>
        <begin position="752"/>
        <end position="806"/>
    </location>
</feature>
<protein>
    <submittedName>
        <fullName evidence="2">Pet127-domain-containing protein</fullName>
    </submittedName>
</protein>
<feature type="compositionally biased region" description="Low complexity" evidence="1">
    <location>
        <begin position="976"/>
        <end position="986"/>
    </location>
</feature>
<feature type="compositionally biased region" description="Polar residues" evidence="1">
    <location>
        <begin position="940"/>
        <end position="950"/>
    </location>
</feature>
<dbReference type="OrthoDB" id="10249045at2759"/>
<organism evidence="2 3">
    <name type="scientific">Wolfiporia cocos (strain MD-104)</name>
    <name type="common">Brown rot fungus</name>
    <dbReference type="NCBI Taxonomy" id="742152"/>
    <lineage>
        <taxon>Eukaryota</taxon>
        <taxon>Fungi</taxon>
        <taxon>Dikarya</taxon>
        <taxon>Basidiomycota</taxon>
        <taxon>Agaricomycotina</taxon>
        <taxon>Agaricomycetes</taxon>
        <taxon>Polyporales</taxon>
        <taxon>Phaeolaceae</taxon>
        <taxon>Wolfiporia</taxon>
    </lineage>
</organism>
<reference evidence="2 3" key="1">
    <citation type="journal article" date="2012" name="Science">
        <title>The Paleozoic origin of enzymatic lignin decomposition reconstructed from 31 fungal genomes.</title>
        <authorList>
            <person name="Floudas D."/>
            <person name="Binder M."/>
            <person name="Riley R."/>
            <person name="Barry K."/>
            <person name="Blanchette R.A."/>
            <person name="Henrissat B."/>
            <person name="Martinez A.T."/>
            <person name="Otillar R."/>
            <person name="Spatafora J.W."/>
            <person name="Yadav J.S."/>
            <person name="Aerts A."/>
            <person name="Benoit I."/>
            <person name="Boyd A."/>
            <person name="Carlson A."/>
            <person name="Copeland A."/>
            <person name="Coutinho P.M."/>
            <person name="de Vries R.P."/>
            <person name="Ferreira P."/>
            <person name="Findley K."/>
            <person name="Foster B."/>
            <person name="Gaskell J."/>
            <person name="Glotzer D."/>
            <person name="Gorecki P."/>
            <person name="Heitman J."/>
            <person name="Hesse C."/>
            <person name="Hori C."/>
            <person name="Igarashi K."/>
            <person name="Jurgens J.A."/>
            <person name="Kallen N."/>
            <person name="Kersten P."/>
            <person name="Kohler A."/>
            <person name="Kuees U."/>
            <person name="Kumar T.K.A."/>
            <person name="Kuo A."/>
            <person name="LaButti K."/>
            <person name="Larrondo L.F."/>
            <person name="Lindquist E."/>
            <person name="Ling A."/>
            <person name="Lombard V."/>
            <person name="Lucas S."/>
            <person name="Lundell T."/>
            <person name="Martin R."/>
            <person name="McLaughlin D.J."/>
            <person name="Morgenstern I."/>
            <person name="Morin E."/>
            <person name="Murat C."/>
            <person name="Nagy L.G."/>
            <person name="Nolan M."/>
            <person name="Ohm R.A."/>
            <person name="Patyshakuliyeva A."/>
            <person name="Rokas A."/>
            <person name="Ruiz-Duenas F.J."/>
            <person name="Sabat G."/>
            <person name="Salamov A."/>
            <person name="Samejima M."/>
            <person name="Schmutz J."/>
            <person name="Slot J.C."/>
            <person name="St John F."/>
            <person name="Stenlid J."/>
            <person name="Sun H."/>
            <person name="Sun S."/>
            <person name="Syed K."/>
            <person name="Tsang A."/>
            <person name="Wiebenga A."/>
            <person name="Young D."/>
            <person name="Pisabarro A."/>
            <person name="Eastwood D.C."/>
            <person name="Martin F."/>
            <person name="Cullen D."/>
            <person name="Grigoriev I.V."/>
            <person name="Hibbett D.S."/>
        </authorList>
    </citation>
    <scope>NUCLEOTIDE SEQUENCE [LARGE SCALE GENOMIC DNA]</scope>
    <source>
        <strain evidence="2 3">MD-104</strain>
    </source>
</reference>
<dbReference type="PANTHER" id="PTHR31014:SF0">
    <property type="entry name" value="MITOCHONDRIAL TRANSLATION SYSTEM COMPONENT PET127-RELATED"/>
    <property type="match status" value="1"/>
</dbReference>
<dbReference type="GO" id="GO:0000964">
    <property type="term" value="P:mitochondrial RNA 5'-end processing"/>
    <property type="evidence" value="ECO:0007669"/>
    <property type="project" value="TreeGrafter"/>
</dbReference>
<accession>A0A2H3JCU3</accession>
<feature type="compositionally biased region" description="Polar residues" evidence="1">
    <location>
        <begin position="64"/>
        <end position="74"/>
    </location>
</feature>
<dbReference type="AlphaFoldDB" id="A0A2H3JCU3"/>
<dbReference type="InterPro" id="IPR013943">
    <property type="entry name" value="Pet127"/>
</dbReference>
<evidence type="ECO:0000313" key="3">
    <source>
        <dbReference type="Proteomes" id="UP000218811"/>
    </source>
</evidence>
<proteinExistence type="predicted"/>
<evidence type="ECO:0000313" key="2">
    <source>
        <dbReference type="EMBL" id="PCH40072.1"/>
    </source>
</evidence>
<feature type="compositionally biased region" description="Acidic residues" evidence="1">
    <location>
        <begin position="955"/>
        <end position="965"/>
    </location>
</feature>
<dbReference type="Proteomes" id="UP000218811">
    <property type="component" value="Unassembled WGS sequence"/>
</dbReference>
<feature type="region of interest" description="Disordered" evidence="1">
    <location>
        <begin position="855"/>
        <end position="880"/>
    </location>
</feature>